<reference evidence="3 4" key="1">
    <citation type="submission" date="2017-09" db="EMBL/GenBank/DDBJ databases">
        <title>Comparative genomics of rhizobia isolated from Phaseolus vulgaris in China.</title>
        <authorList>
            <person name="Tong W."/>
        </authorList>
    </citation>
    <scope>NUCLEOTIDE SEQUENCE [LARGE SCALE GENOMIC DNA]</scope>
    <source>
        <strain evidence="3 4">PCH1</strain>
    </source>
</reference>
<name>A0A2A6LPT9_RHIFR</name>
<sequence length="251" mass="28088">MHGVIHGWNGQGETIAYELPISDLRRRGCSRPACHRAPRGRYSERASYGRLRLLPASTIDVAPCCFRGDPGFGRGSWARDSRKEKRMTNSQLTRQHRHYLAVRERLVLSAGNSGRWSAIAELEAQLAELATENAAKARRIAALEDDLADAQARLLAQAQVLLSGRRADDDDEADGDRSSIEEIVAAVLADFPGVTWADIVSVRRDRRLVKPRHACMRAVYEKRRDLSLPRIGRIFHRDHTTVLAAVNRPVP</sequence>
<dbReference type="GO" id="GO:0006275">
    <property type="term" value="P:regulation of DNA replication"/>
    <property type="evidence" value="ECO:0007669"/>
    <property type="project" value="InterPro"/>
</dbReference>
<dbReference type="EMBL" id="NWTC01000030">
    <property type="protein sequence ID" value="PDT44624.1"/>
    <property type="molecule type" value="Genomic_DNA"/>
</dbReference>
<dbReference type="GO" id="GO:0043565">
    <property type="term" value="F:sequence-specific DNA binding"/>
    <property type="evidence" value="ECO:0007669"/>
    <property type="project" value="InterPro"/>
</dbReference>
<evidence type="ECO:0000259" key="2">
    <source>
        <dbReference type="SMART" id="SM00760"/>
    </source>
</evidence>
<dbReference type="GO" id="GO:0006270">
    <property type="term" value="P:DNA replication initiation"/>
    <property type="evidence" value="ECO:0007669"/>
    <property type="project" value="InterPro"/>
</dbReference>
<dbReference type="InterPro" id="IPR013159">
    <property type="entry name" value="DnaA_C"/>
</dbReference>
<dbReference type="SMART" id="SM00760">
    <property type="entry name" value="Bac_DnaA_C"/>
    <property type="match status" value="1"/>
</dbReference>
<dbReference type="InterPro" id="IPR010921">
    <property type="entry name" value="Trp_repressor/repl_initiator"/>
</dbReference>
<dbReference type="Pfam" id="PF08299">
    <property type="entry name" value="Bac_DnaA_C"/>
    <property type="match status" value="1"/>
</dbReference>
<accession>A0A2A6LPT9</accession>
<dbReference type="GO" id="GO:0005524">
    <property type="term" value="F:ATP binding"/>
    <property type="evidence" value="ECO:0007669"/>
    <property type="project" value="InterPro"/>
</dbReference>
<organism evidence="3 4">
    <name type="scientific">Rhizobium fredii</name>
    <name type="common">Sinorhizobium fredii</name>
    <dbReference type="NCBI Taxonomy" id="380"/>
    <lineage>
        <taxon>Bacteria</taxon>
        <taxon>Pseudomonadati</taxon>
        <taxon>Pseudomonadota</taxon>
        <taxon>Alphaproteobacteria</taxon>
        <taxon>Hyphomicrobiales</taxon>
        <taxon>Rhizobiaceae</taxon>
        <taxon>Sinorhizobium/Ensifer group</taxon>
        <taxon>Sinorhizobium</taxon>
    </lineage>
</organism>
<proteinExistence type="predicted"/>
<dbReference type="CDD" id="cd06571">
    <property type="entry name" value="Bac_DnaA_C"/>
    <property type="match status" value="1"/>
</dbReference>
<protein>
    <recommendedName>
        <fullName evidence="2">Chromosomal replication initiator DnaA C-terminal domain-containing protein</fullName>
    </recommendedName>
</protein>
<evidence type="ECO:0000313" key="4">
    <source>
        <dbReference type="Proteomes" id="UP000220353"/>
    </source>
</evidence>
<dbReference type="AlphaFoldDB" id="A0A2A6LPT9"/>
<dbReference type="SUPFAM" id="SSF48295">
    <property type="entry name" value="TrpR-like"/>
    <property type="match status" value="1"/>
</dbReference>
<feature type="coiled-coil region" evidence="1">
    <location>
        <begin position="119"/>
        <end position="160"/>
    </location>
</feature>
<gene>
    <name evidence="3" type="ORF">CO661_28235</name>
</gene>
<dbReference type="Gene3D" id="1.10.1750.10">
    <property type="match status" value="1"/>
</dbReference>
<keyword evidence="1" id="KW-0175">Coiled coil</keyword>
<evidence type="ECO:0000313" key="3">
    <source>
        <dbReference type="EMBL" id="PDT44624.1"/>
    </source>
</evidence>
<feature type="domain" description="Chromosomal replication initiator DnaA C-terminal" evidence="2">
    <location>
        <begin position="179"/>
        <end position="249"/>
    </location>
</feature>
<evidence type="ECO:0000256" key="1">
    <source>
        <dbReference type="SAM" id="Coils"/>
    </source>
</evidence>
<dbReference type="Proteomes" id="UP000220353">
    <property type="component" value="Unassembled WGS sequence"/>
</dbReference>
<comment type="caution">
    <text evidence="3">The sequence shown here is derived from an EMBL/GenBank/DDBJ whole genome shotgun (WGS) entry which is preliminary data.</text>
</comment>